<reference evidence="3" key="1">
    <citation type="submission" date="2022-11" db="UniProtKB">
        <authorList>
            <consortium name="WormBaseParasite"/>
        </authorList>
    </citation>
    <scope>IDENTIFICATION</scope>
</reference>
<name>A0A914VHM8_9BILA</name>
<sequence>MAGVEAPKVKDSVVIFGGVDFWSINAKRCIFATELLKRKCAETPPDGDGGGSGGGGGGGAAFYAYSMRQPRPPEEGPHRADLSYGWQTERLAFVSVGRPMHAKSAIGVGAVGQAADGVRAERTDAVR</sequence>
<dbReference type="AlphaFoldDB" id="A0A914VHM8"/>
<evidence type="ECO:0000313" key="2">
    <source>
        <dbReference type="Proteomes" id="UP000887566"/>
    </source>
</evidence>
<evidence type="ECO:0000313" key="3">
    <source>
        <dbReference type="WBParaSite" id="PSAMB.scaffold2003size26100.g15914.t1"/>
    </source>
</evidence>
<feature type="region of interest" description="Disordered" evidence="1">
    <location>
        <begin position="62"/>
        <end position="81"/>
    </location>
</feature>
<accession>A0A914VHM8</accession>
<proteinExistence type="predicted"/>
<organism evidence="2 3">
    <name type="scientific">Plectus sambesii</name>
    <dbReference type="NCBI Taxonomy" id="2011161"/>
    <lineage>
        <taxon>Eukaryota</taxon>
        <taxon>Metazoa</taxon>
        <taxon>Ecdysozoa</taxon>
        <taxon>Nematoda</taxon>
        <taxon>Chromadorea</taxon>
        <taxon>Plectida</taxon>
        <taxon>Plectina</taxon>
        <taxon>Plectoidea</taxon>
        <taxon>Plectidae</taxon>
        <taxon>Plectus</taxon>
    </lineage>
</organism>
<dbReference type="WBParaSite" id="PSAMB.scaffold2003size26100.g15914.t1">
    <property type="protein sequence ID" value="PSAMB.scaffold2003size26100.g15914.t1"/>
    <property type="gene ID" value="PSAMB.scaffold2003size26100.g15914"/>
</dbReference>
<protein>
    <submittedName>
        <fullName evidence="3">Uncharacterized protein</fullName>
    </submittedName>
</protein>
<dbReference type="Proteomes" id="UP000887566">
    <property type="component" value="Unplaced"/>
</dbReference>
<keyword evidence="2" id="KW-1185">Reference proteome</keyword>
<feature type="compositionally biased region" description="Basic and acidic residues" evidence="1">
    <location>
        <begin position="71"/>
        <end position="81"/>
    </location>
</feature>
<evidence type="ECO:0000256" key="1">
    <source>
        <dbReference type="SAM" id="MobiDB-lite"/>
    </source>
</evidence>